<feature type="domain" description="DUF7492" evidence="3">
    <location>
        <begin position="25"/>
        <end position="281"/>
    </location>
</feature>
<dbReference type="AlphaFoldDB" id="A0A8S8ZJZ0"/>
<gene>
    <name evidence="4" type="ORF">SMACR_05749</name>
</gene>
<name>A0A8S8ZJZ0_SORMA</name>
<evidence type="ECO:0000259" key="3">
    <source>
        <dbReference type="Pfam" id="PF24320"/>
    </source>
</evidence>
<evidence type="ECO:0000313" key="5">
    <source>
        <dbReference type="Proteomes" id="UP000433876"/>
    </source>
</evidence>
<comment type="caution">
    <text evidence="4">The sequence shown here is derived from an EMBL/GenBank/DDBJ whole genome shotgun (WGS) entry which is preliminary data.</text>
</comment>
<evidence type="ECO:0000256" key="1">
    <source>
        <dbReference type="SAM" id="MobiDB-lite"/>
    </source>
</evidence>
<dbReference type="EMBL" id="NMPR01000088">
    <property type="protein sequence ID" value="KAA8631004.1"/>
    <property type="molecule type" value="Genomic_DNA"/>
</dbReference>
<keyword evidence="2" id="KW-0732">Signal</keyword>
<dbReference type="VEuPathDB" id="FungiDB:SMAC_05749"/>
<dbReference type="Proteomes" id="UP000433876">
    <property type="component" value="Unassembled WGS sequence"/>
</dbReference>
<dbReference type="InterPro" id="IPR055915">
    <property type="entry name" value="DUF7492"/>
</dbReference>
<feature type="compositionally biased region" description="Low complexity" evidence="1">
    <location>
        <begin position="378"/>
        <end position="392"/>
    </location>
</feature>
<protein>
    <recommendedName>
        <fullName evidence="3">DUF7492 domain-containing protein</fullName>
    </recommendedName>
</protein>
<accession>A0A8S8ZJZ0</accession>
<evidence type="ECO:0000256" key="2">
    <source>
        <dbReference type="SAM" id="SignalP"/>
    </source>
</evidence>
<evidence type="ECO:0000313" key="4">
    <source>
        <dbReference type="EMBL" id="KAA8631004.1"/>
    </source>
</evidence>
<dbReference type="Pfam" id="PF24320">
    <property type="entry name" value="DUF7492"/>
    <property type="match status" value="1"/>
</dbReference>
<feature type="compositionally biased region" description="Low complexity" evidence="1">
    <location>
        <begin position="401"/>
        <end position="418"/>
    </location>
</feature>
<feature type="chain" id="PRO_5035852265" description="DUF7492 domain-containing protein" evidence="2">
    <location>
        <begin position="27"/>
        <end position="544"/>
    </location>
</feature>
<sequence length="544" mass="58022">MKTYSLKDTRGLLVAALFAVAQLSAGHSWPEETQRIAPNGTFVGSLGYPRKWIFDDKNKDQRNEYQVNAQGIQVELAPIVKQEKLAFTPETYSPGFMPMLNAAPGDWVAIKYNENGHVSLPETLTDKIKPINRGTIYLYGTNINDLTDVKFGDVHGKWTPDGTGGNKKGRLLATRHYDDGQCYEFYNDVTRDPEGIKGFRNTTFPVPAQGPSSKLMCQSDIKLPDDIPIGQVYTILWVWDWPLMKERGVAVAPPTFPTDPSVSTVEIYTGIVDIKIVDHCDASLGEVKGPGCSKGGGKDLVQFEPNTNWTQVAIRKQMENLFMVKMPDSGKPMKDGVNYNSSDIPFFDLVGVQDVPFPLPKEWMIKALNRHNEGGPAGATATAPSATQPASSHTGGGLVGASSSTAPAPTSSATQTGGPPAGGGIFLTSAAPAPATSAPALSASQASTSAPTSILATASQVFSVSAPASINKPTGGSGQNLVAGNTKFVIVTQTISMPATTVYITETTTTTAATATIYETAHNQTTSAPKFRRGKGQWGFVSRN</sequence>
<dbReference type="OMA" id="YVPRTDP"/>
<feature type="signal peptide" evidence="2">
    <location>
        <begin position="1"/>
        <end position="26"/>
    </location>
</feature>
<organism evidence="4 5">
    <name type="scientific">Sordaria macrospora</name>
    <dbReference type="NCBI Taxonomy" id="5147"/>
    <lineage>
        <taxon>Eukaryota</taxon>
        <taxon>Fungi</taxon>
        <taxon>Dikarya</taxon>
        <taxon>Ascomycota</taxon>
        <taxon>Pezizomycotina</taxon>
        <taxon>Sordariomycetes</taxon>
        <taxon>Sordariomycetidae</taxon>
        <taxon>Sordariales</taxon>
        <taxon>Sordariaceae</taxon>
        <taxon>Sordaria</taxon>
    </lineage>
</organism>
<proteinExistence type="predicted"/>
<feature type="region of interest" description="Disordered" evidence="1">
    <location>
        <begin position="374"/>
        <end position="429"/>
    </location>
</feature>
<reference evidence="4 5" key="1">
    <citation type="submission" date="2017-07" db="EMBL/GenBank/DDBJ databases">
        <title>Genome sequence of the Sordaria macrospora wild type strain R19027.</title>
        <authorList>
            <person name="Nowrousian M."/>
            <person name="Teichert I."/>
            <person name="Kueck U."/>
        </authorList>
    </citation>
    <scope>NUCLEOTIDE SEQUENCE [LARGE SCALE GENOMIC DNA]</scope>
    <source>
        <strain evidence="4 5">R19027</strain>
        <tissue evidence="4">Mycelium</tissue>
    </source>
</reference>